<gene>
    <name evidence="6" type="ORF">JJE72_03875</name>
</gene>
<feature type="signal peptide" evidence="4">
    <location>
        <begin position="1"/>
        <end position="25"/>
    </location>
</feature>
<dbReference type="InterPro" id="IPR036465">
    <property type="entry name" value="vWFA_dom_sf"/>
</dbReference>
<evidence type="ECO:0000256" key="1">
    <source>
        <dbReference type="ARBA" id="ARBA00004613"/>
    </source>
</evidence>
<dbReference type="PANTHER" id="PTHR47763:SF1">
    <property type="entry name" value="DUF659 DOMAIN-CONTAINING PROTEIN"/>
    <property type="match status" value="1"/>
</dbReference>
<dbReference type="PROSITE" id="PS50234">
    <property type="entry name" value="VWFA"/>
    <property type="match status" value="1"/>
</dbReference>
<dbReference type="InterPro" id="IPR052969">
    <property type="entry name" value="Thr-specific_kinase-like"/>
</dbReference>
<evidence type="ECO:0000256" key="2">
    <source>
        <dbReference type="ARBA" id="ARBA00022525"/>
    </source>
</evidence>
<dbReference type="PANTHER" id="PTHR47763">
    <property type="entry name" value="ALPHA-PROTEIN KINASE VWKA"/>
    <property type="match status" value="1"/>
</dbReference>
<dbReference type="RefSeq" id="WP_189693056.1">
    <property type="nucleotide sequence ID" value="NZ_BNCM01000004.1"/>
</dbReference>
<dbReference type="CDD" id="cd00198">
    <property type="entry name" value="vWFA"/>
    <property type="match status" value="1"/>
</dbReference>
<dbReference type="Proteomes" id="UP000639051">
    <property type="component" value="Unassembled WGS sequence"/>
</dbReference>
<dbReference type="InterPro" id="IPR002035">
    <property type="entry name" value="VWF_A"/>
</dbReference>
<feature type="chain" id="PRO_5046424084" evidence="4">
    <location>
        <begin position="26"/>
        <end position="442"/>
    </location>
</feature>
<dbReference type="Pfam" id="PF25106">
    <property type="entry name" value="VWA_4"/>
    <property type="match status" value="1"/>
</dbReference>
<dbReference type="SMART" id="SM00327">
    <property type="entry name" value="VWA"/>
    <property type="match status" value="1"/>
</dbReference>
<protein>
    <submittedName>
        <fullName evidence="6">VWA domain-containing protein</fullName>
    </submittedName>
</protein>
<keyword evidence="7" id="KW-1185">Reference proteome</keyword>
<accession>A0ABS1JZK6</accession>
<evidence type="ECO:0000313" key="6">
    <source>
        <dbReference type="EMBL" id="MBL0704643.1"/>
    </source>
</evidence>
<dbReference type="Gene3D" id="3.40.50.410">
    <property type="entry name" value="von Willebrand factor, type A domain"/>
    <property type="match status" value="1"/>
</dbReference>
<evidence type="ECO:0000259" key="5">
    <source>
        <dbReference type="PROSITE" id="PS50234"/>
    </source>
</evidence>
<reference evidence="6 7" key="1">
    <citation type="submission" date="2021-01" db="EMBL/GenBank/DDBJ databases">
        <title>Genome public.</title>
        <authorList>
            <person name="Liu C."/>
            <person name="Sun Q."/>
        </authorList>
    </citation>
    <scope>NUCLEOTIDE SEQUENCE [LARGE SCALE GENOMIC DNA]</scope>
    <source>
        <strain evidence="6 7">JC656</strain>
    </source>
</reference>
<keyword evidence="2" id="KW-0964">Secreted</keyword>
<evidence type="ECO:0000256" key="3">
    <source>
        <dbReference type="ARBA" id="ARBA00022729"/>
    </source>
</evidence>
<comment type="subcellular location">
    <subcellularLocation>
        <location evidence="1">Secreted</location>
    </subcellularLocation>
</comment>
<feature type="domain" description="VWFA" evidence="5">
    <location>
        <begin position="61"/>
        <end position="255"/>
    </location>
</feature>
<proteinExistence type="predicted"/>
<evidence type="ECO:0000313" key="7">
    <source>
        <dbReference type="Proteomes" id="UP000639051"/>
    </source>
</evidence>
<comment type="caution">
    <text evidence="6">The sequence shown here is derived from an EMBL/GenBank/DDBJ whole genome shotgun (WGS) entry which is preliminary data.</text>
</comment>
<dbReference type="EMBL" id="JAERRC010000012">
    <property type="protein sequence ID" value="MBL0704643.1"/>
    <property type="molecule type" value="Genomic_DNA"/>
</dbReference>
<sequence length="442" mass="44194">MYKLLRATATAAVAAGALVASPALALGAGVSPSTVTQNVNPGDTIHVAKTVSTPTIPPKPDIVLVVDSTGSMGGAIGNVKTEMGNIVSTVQTAQPDAQFAIADYKDFPPFSSDPYGFRVDTDLTGSAATAQAAVNSISAGGGGDTPESQLNALWQIGSGGNAITFRPGSSRIVVWFGDEYGHDPSNGHTLADAIASLKGVDAKVLALSVGADQLDATGQATAITTATGGTLTTGIPAGGVSDAILSGLSNLPAEVTASTTCDTGLSIAFSPALPQTVPSGTDLTLDEAITVAADAPQGSTLNCTTSFKINGADAGDAFKQTVAITVNDVTPPTVSCGPGVNPDGKAVPGYQQAGFYQMVAADNLPGVTVSIKDDVTGTTFGPYDPGTYFKLTQAPGTSASTVTPFEGAVPWQFTFKGDATLTATDAAGNTTTATCTVPPKQK</sequence>
<dbReference type="InterPro" id="IPR056861">
    <property type="entry name" value="HMCN1-like_VWA"/>
</dbReference>
<dbReference type="SUPFAM" id="SSF53300">
    <property type="entry name" value="vWA-like"/>
    <property type="match status" value="1"/>
</dbReference>
<evidence type="ECO:0000256" key="4">
    <source>
        <dbReference type="SAM" id="SignalP"/>
    </source>
</evidence>
<organism evidence="6 7">
    <name type="scientific">Sinomonas cellulolyticus</name>
    <dbReference type="NCBI Taxonomy" id="2801916"/>
    <lineage>
        <taxon>Bacteria</taxon>
        <taxon>Bacillati</taxon>
        <taxon>Actinomycetota</taxon>
        <taxon>Actinomycetes</taxon>
        <taxon>Micrococcales</taxon>
        <taxon>Micrococcaceae</taxon>
        <taxon>Sinomonas</taxon>
    </lineage>
</organism>
<name>A0ABS1JZK6_9MICC</name>
<keyword evidence="3 4" id="KW-0732">Signal</keyword>